<evidence type="ECO:0000256" key="6">
    <source>
        <dbReference type="HAMAP-Rule" id="MF_00736"/>
    </source>
</evidence>
<evidence type="ECO:0000256" key="2">
    <source>
        <dbReference type="ARBA" id="ARBA00022730"/>
    </source>
</evidence>
<evidence type="ECO:0000259" key="9">
    <source>
        <dbReference type="Pfam" id="PF00298"/>
    </source>
</evidence>
<gene>
    <name evidence="6" type="primary">rplK</name>
    <name evidence="11" type="ORF">A2903_00095</name>
</gene>
<dbReference type="GO" id="GO:0022625">
    <property type="term" value="C:cytosolic large ribosomal subunit"/>
    <property type="evidence" value="ECO:0007669"/>
    <property type="project" value="TreeGrafter"/>
</dbReference>
<evidence type="ECO:0000256" key="7">
    <source>
        <dbReference type="RuleBase" id="RU003978"/>
    </source>
</evidence>
<dbReference type="STRING" id="1801764.A2903_00095"/>
<dbReference type="GO" id="GO:0003735">
    <property type="term" value="F:structural constituent of ribosome"/>
    <property type="evidence" value="ECO:0007669"/>
    <property type="project" value="InterPro"/>
</dbReference>
<dbReference type="PANTHER" id="PTHR11661">
    <property type="entry name" value="60S RIBOSOMAL PROTEIN L12"/>
    <property type="match status" value="1"/>
</dbReference>
<dbReference type="InterPro" id="IPR020783">
    <property type="entry name" value="Ribosomal_uL11_C"/>
</dbReference>
<organism evidence="11 12">
    <name type="scientific">Candidatus Nomurabacteria bacterium RIFCSPLOWO2_01_FULL_33_17</name>
    <dbReference type="NCBI Taxonomy" id="1801764"/>
    <lineage>
        <taxon>Bacteria</taxon>
        <taxon>Candidatus Nomuraibacteriota</taxon>
    </lineage>
</organism>
<feature type="domain" description="Large ribosomal subunit protein uL11 C-terminal" evidence="9">
    <location>
        <begin position="71"/>
        <end position="139"/>
    </location>
</feature>
<keyword evidence="5 6" id="KW-0687">Ribonucleoprotein</keyword>
<protein>
    <recommendedName>
        <fullName evidence="6">Large ribosomal subunit protein uL11</fullName>
    </recommendedName>
</protein>
<dbReference type="PANTHER" id="PTHR11661:SF1">
    <property type="entry name" value="LARGE RIBOSOMAL SUBUNIT PROTEIN UL11M"/>
    <property type="match status" value="1"/>
</dbReference>
<dbReference type="HAMAP" id="MF_00736">
    <property type="entry name" value="Ribosomal_uL11"/>
    <property type="match status" value="1"/>
</dbReference>
<keyword evidence="2 6" id="KW-0699">rRNA-binding</keyword>
<reference evidence="11 12" key="1">
    <citation type="journal article" date="2016" name="Nat. Commun.">
        <title>Thousands of microbial genomes shed light on interconnected biogeochemical processes in an aquifer system.</title>
        <authorList>
            <person name="Anantharaman K."/>
            <person name="Brown C.T."/>
            <person name="Hug L.A."/>
            <person name="Sharon I."/>
            <person name="Castelle C.J."/>
            <person name="Probst A.J."/>
            <person name="Thomas B.C."/>
            <person name="Singh A."/>
            <person name="Wilkins M.J."/>
            <person name="Karaoz U."/>
            <person name="Brodie E.L."/>
            <person name="Williams K.H."/>
            <person name="Hubbard S.S."/>
            <person name="Banfield J.F."/>
        </authorList>
    </citation>
    <scope>NUCLEOTIDE SEQUENCE [LARGE SCALE GENOMIC DNA]</scope>
</reference>
<evidence type="ECO:0000256" key="4">
    <source>
        <dbReference type="ARBA" id="ARBA00022980"/>
    </source>
</evidence>
<evidence type="ECO:0000256" key="3">
    <source>
        <dbReference type="ARBA" id="ARBA00022884"/>
    </source>
</evidence>
<dbReference type="NCBIfam" id="TIGR01632">
    <property type="entry name" value="L11_bact"/>
    <property type="match status" value="1"/>
</dbReference>
<dbReference type="PROSITE" id="PS00359">
    <property type="entry name" value="RIBOSOMAL_L11"/>
    <property type="match status" value="1"/>
</dbReference>
<keyword evidence="4 6" id="KW-0689">Ribosomal protein</keyword>
<dbReference type="Pfam" id="PF03946">
    <property type="entry name" value="Ribosomal_L11_N"/>
    <property type="match status" value="1"/>
</dbReference>
<dbReference type="SUPFAM" id="SSF46906">
    <property type="entry name" value="Ribosomal protein L11, C-terminal domain"/>
    <property type="match status" value="1"/>
</dbReference>
<dbReference type="GO" id="GO:0006412">
    <property type="term" value="P:translation"/>
    <property type="evidence" value="ECO:0007669"/>
    <property type="project" value="UniProtKB-UniRule"/>
</dbReference>
<keyword evidence="6 8" id="KW-0488">Methylation</keyword>
<comment type="similarity">
    <text evidence="1 6 7">Belongs to the universal ribosomal protein uL11 family.</text>
</comment>
<dbReference type="InterPro" id="IPR036796">
    <property type="entry name" value="Ribosomal_uL11_N_sf"/>
</dbReference>
<feature type="domain" description="Large ribosomal subunit protein uL11 N-terminal" evidence="10">
    <location>
        <begin position="10"/>
        <end position="66"/>
    </location>
</feature>
<dbReference type="Gene3D" id="3.30.1550.10">
    <property type="entry name" value="Ribosomal protein L11/L12, N-terminal domain"/>
    <property type="match status" value="1"/>
</dbReference>
<dbReference type="SUPFAM" id="SSF54747">
    <property type="entry name" value="Ribosomal L11/L12e N-terminal domain"/>
    <property type="match status" value="1"/>
</dbReference>
<dbReference type="AlphaFoldDB" id="A0A1F6WQW0"/>
<evidence type="ECO:0000259" key="10">
    <source>
        <dbReference type="Pfam" id="PF03946"/>
    </source>
</evidence>
<dbReference type="Gene3D" id="1.10.10.250">
    <property type="entry name" value="Ribosomal protein L11, C-terminal domain"/>
    <property type="match status" value="1"/>
</dbReference>
<keyword evidence="3 6" id="KW-0694">RNA-binding</keyword>
<dbReference type="InterPro" id="IPR020785">
    <property type="entry name" value="Ribosomal_uL11_CS"/>
</dbReference>
<dbReference type="InterPro" id="IPR020784">
    <property type="entry name" value="Ribosomal_uL11_N"/>
</dbReference>
<dbReference type="Pfam" id="PF00298">
    <property type="entry name" value="Ribosomal_L11"/>
    <property type="match status" value="1"/>
</dbReference>
<comment type="function">
    <text evidence="6 8">Forms part of the ribosomal stalk which helps the ribosome interact with GTP-bound translation factors.</text>
</comment>
<proteinExistence type="inferred from homology"/>
<comment type="caution">
    <text evidence="11">The sequence shown here is derived from an EMBL/GenBank/DDBJ whole genome shotgun (WGS) entry which is preliminary data.</text>
</comment>
<comment type="PTM">
    <text evidence="6 8">One or more lysine residues are methylated.</text>
</comment>
<sequence length="141" mass="14653">MAKKIIKNAKFLAPAGKATPAPPLGPVLGQAGVNIADFCAKFNAASQEYLGETVSVKLTVYEDRSYDFMVKTPPVTGMILKAAGLEKGAGKPGTSKAGKISMSQAEEIAKRKMKDLNAKDLAGAVKIVAGSARSMGIQVVD</sequence>
<evidence type="ECO:0000313" key="11">
    <source>
        <dbReference type="EMBL" id="OGI84263.1"/>
    </source>
</evidence>
<dbReference type="Proteomes" id="UP000178184">
    <property type="component" value="Unassembled WGS sequence"/>
</dbReference>
<dbReference type="InterPro" id="IPR000911">
    <property type="entry name" value="Ribosomal_uL11"/>
</dbReference>
<accession>A0A1F6WQW0</accession>
<name>A0A1F6WQW0_9BACT</name>
<dbReference type="GO" id="GO:0070180">
    <property type="term" value="F:large ribosomal subunit rRNA binding"/>
    <property type="evidence" value="ECO:0007669"/>
    <property type="project" value="UniProtKB-UniRule"/>
</dbReference>
<evidence type="ECO:0000256" key="5">
    <source>
        <dbReference type="ARBA" id="ARBA00023274"/>
    </source>
</evidence>
<dbReference type="EMBL" id="MFUO01000004">
    <property type="protein sequence ID" value="OGI84263.1"/>
    <property type="molecule type" value="Genomic_DNA"/>
</dbReference>
<evidence type="ECO:0000256" key="1">
    <source>
        <dbReference type="ARBA" id="ARBA00010537"/>
    </source>
</evidence>
<dbReference type="CDD" id="cd00349">
    <property type="entry name" value="Ribosomal_L11"/>
    <property type="match status" value="1"/>
</dbReference>
<dbReference type="InterPro" id="IPR006519">
    <property type="entry name" value="Ribosomal_uL11_bac-typ"/>
</dbReference>
<evidence type="ECO:0000256" key="8">
    <source>
        <dbReference type="RuleBase" id="RU003979"/>
    </source>
</evidence>
<dbReference type="SMART" id="SM00649">
    <property type="entry name" value="RL11"/>
    <property type="match status" value="1"/>
</dbReference>
<evidence type="ECO:0000313" key="12">
    <source>
        <dbReference type="Proteomes" id="UP000178184"/>
    </source>
</evidence>
<dbReference type="InterPro" id="IPR036769">
    <property type="entry name" value="Ribosomal_uL11_C_sf"/>
</dbReference>
<comment type="subunit">
    <text evidence="6">Part of the ribosomal stalk of the 50S ribosomal subunit. Interacts with L10 and the large rRNA to form the base of the stalk. L10 forms an elongated spine to which L12 dimers bind in a sequential fashion forming a multimeric L10(L12)X complex.</text>
</comment>